<dbReference type="Pfam" id="PF16819">
    <property type="entry name" value="DUF5074"/>
    <property type="match status" value="1"/>
</dbReference>
<reference evidence="1 2" key="1">
    <citation type="submission" date="2016-08" db="EMBL/GenBank/DDBJ databases">
        <authorList>
            <person name="Seilhamer J.J."/>
        </authorList>
    </citation>
    <scope>NUCLEOTIDE SEQUENCE [LARGE SCALE GENOMIC DNA]</scope>
    <source>
        <strain evidence="1">M3/6</strain>
    </source>
</reference>
<dbReference type="InterPro" id="IPR051200">
    <property type="entry name" value="Host-pathogen_enzymatic-act"/>
</dbReference>
<name>A0A1R3SYQ2_9BACT</name>
<dbReference type="EMBL" id="LT605205">
    <property type="protein sequence ID" value="SCD20631.1"/>
    <property type="molecule type" value="Genomic_DNA"/>
</dbReference>
<dbReference type="InterPro" id="IPR031815">
    <property type="entry name" value="DUF5074"/>
</dbReference>
<dbReference type="Gene3D" id="2.130.10.10">
    <property type="entry name" value="YVTN repeat-like/Quinoprotein amine dehydrogenase"/>
    <property type="match status" value="1"/>
</dbReference>
<dbReference type="STRING" id="1642647.PSM36_1815"/>
<evidence type="ECO:0008006" key="3">
    <source>
        <dbReference type="Google" id="ProtNLM"/>
    </source>
</evidence>
<gene>
    <name evidence="1" type="ORF">PSM36_1815</name>
</gene>
<proteinExistence type="predicted"/>
<dbReference type="RefSeq" id="WP_076930611.1">
    <property type="nucleotide sequence ID" value="NZ_LT605205.1"/>
</dbReference>
<dbReference type="PANTHER" id="PTHR47197:SF3">
    <property type="entry name" value="DIHYDRO-HEME D1 DEHYDROGENASE"/>
    <property type="match status" value="1"/>
</dbReference>
<dbReference type="PANTHER" id="PTHR47197">
    <property type="entry name" value="PROTEIN NIRF"/>
    <property type="match status" value="1"/>
</dbReference>
<protein>
    <recommendedName>
        <fullName evidence="3">YncE family protein</fullName>
    </recommendedName>
</protein>
<evidence type="ECO:0000313" key="1">
    <source>
        <dbReference type="EMBL" id="SCD20631.1"/>
    </source>
</evidence>
<organism evidence="1 2">
    <name type="scientific">Proteiniphilum saccharofermentans</name>
    <dbReference type="NCBI Taxonomy" id="1642647"/>
    <lineage>
        <taxon>Bacteria</taxon>
        <taxon>Pseudomonadati</taxon>
        <taxon>Bacteroidota</taxon>
        <taxon>Bacteroidia</taxon>
        <taxon>Bacteroidales</taxon>
        <taxon>Dysgonomonadaceae</taxon>
        <taxon>Proteiniphilum</taxon>
    </lineage>
</organism>
<dbReference type="KEGG" id="psac:PSM36_1815"/>
<evidence type="ECO:0000313" key="2">
    <source>
        <dbReference type="Proteomes" id="UP000187464"/>
    </source>
</evidence>
<dbReference type="SUPFAM" id="SSF50969">
    <property type="entry name" value="YVTN repeat-like/Quinoprotein amine dehydrogenase"/>
    <property type="match status" value="1"/>
</dbReference>
<dbReference type="AlphaFoldDB" id="A0A1R3SYQ2"/>
<keyword evidence="2" id="KW-1185">Reference proteome</keyword>
<dbReference type="InterPro" id="IPR011044">
    <property type="entry name" value="Quino_amine_DH_bsu"/>
</dbReference>
<dbReference type="Proteomes" id="UP000187464">
    <property type="component" value="Chromosome I"/>
</dbReference>
<accession>A0A1R3SYQ2</accession>
<dbReference type="InterPro" id="IPR015943">
    <property type="entry name" value="WD40/YVTN_repeat-like_dom_sf"/>
</dbReference>
<sequence>MQIDLHKILWPLLIIGLILFDSCRGEEEELIPPVVTPVAPGESGPVKGFFLLNEANMGSNKASIDYFDSESGYYYQNIYPLINPTIAHELGDVGNDIQIYGDKLYAVINVSGYIEVMDVKTGKHVNSLTIPNCRYIVFDKGYAYVSSYNGPVKIEPDAPLGCVVKIDTVTMREVGRVTVGYQPEEMVIRDNKLYVANSGGYRVPDYDNTVSVIDLDNFREVKKITVGINLHRLELDSDHNIYVSSRGDYKYTSSNTYIIGKNDMVTKSLNLPCSEMTAIGDSIYMYSVEWSHITQRNTITYAIVNTKTQTVVSRNFITDRTDKQIVTPYGIAVHPENRDIYVTDAKDYVSPGVLYCFDKYGKRKWAVVTGEIPAHIVFTRYRLQGISSLVAGNN</sequence>